<protein>
    <submittedName>
        <fullName evidence="1">3619_t:CDS:1</fullName>
    </submittedName>
</protein>
<sequence>MNTKNSALHTIETTLVQPQMVMGNTSCQSNIIYWEDKGAMQWGEEIEYRYWFCVILQEREALLVGLEGVLPYPEGAEDGRDSLMPSTIQARLPTLFNCYACIMDLARSDPLHRLHHNQTTHLAITVILMIVTDANPRKKRRRGEHENVTKVLKLDSPSSVAEHREFLKIQQNTVILNHRPPHCVGPPIFLYHEIFSKFLDDYTNEELELQTGHCAWTIELIEIMAKVYDVEILHLQAFRDHMTPLTGQFSVVENEDNSKSDGILQTITTSGQIGFRVIL</sequence>
<organism evidence="1 2">
    <name type="scientific">Paraglomus occultum</name>
    <dbReference type="NCBI Taxonomy" id="144539"/>
    <lineage>
        <taxon>Eukaryota</taxon>
        <taxon>Fungi</taxon>
        <taxon>Fungi incertae sedis</taxon>
        <taxon>Mucoromycota</taxon>
        <taxon>Glomeromycotina</taxon>
        <taxon>Glomeromycetes</taxon>
        <taxon>Paraglomerales</taxon>
        <taxon>Paraglomeraceae</taxon>
        <taxon>Paraglomus</taxon>
    </lineage>
</organism>
<name>A0A9N9CV28_9GLOM</name>
<reference evidence="1" key="1">
    <citation type="submission" date="2021-06" db="EMBL/GenBank/DDBJ databases">
        <authorList>
            <person name="Kallberg Y."/>
            <person name="Tangrot J."/>
            <person name="Rosling A."/>
        </authorList>
    </citation>
    <scope>NUCLEOTIDE SEQUENCE</scope>
    <source>
        <strain evidence="1">IA702</strain>
    </source>
</reference>
<evidence type="ECO:0000313" key="2">
    <source>
        <dbReference type="Proteomes" id="UP000789572"/>
    </source>
</evidence>
<dbReference type="OrthoDB" id="2336418at2759"/>
<dbReference type="EMBL" id="CAJVPJ010002096">
    <property type="protein sequence ID" value="CAG8612808.1"/>
    <property type="molecule type" value="Genomic_DNA"/>
</dbReference>
<accession>A0A9N9CV28</accession>
<proteinExistence type="predicted"/>
<dbReference type="Proteomes" id="UP000789572">
    <property type="component" value="Unassembled WGS sequence"/>
</dbReference>
<dbReference type="AlphaFoldDB" id="A0A9N9CV28"/>
<comment type="caution">
    <text evidence="1">The sequence shown here is derived from an EMBL/GenBank/DDBJ whole genome shotgun (WGS) entry which is preliminary data.</text>
</comment>
<keyword evidence="2" id="KW-1185">Reference proteome</keyword>
<gene>
    <name evidence="1" type="ORF">POCULU_LOCUS8032</name>
</gene>
<evidence type="ECO:0000313" key="1">
    <source>
        <dbReference type="EMBL" id="CAG8612808.1"/>
    </source>
</evidence>